<dbReference type="Proteomes" id="UP001153269">
    <property type="component" value="Unassembled WGS sequence"/>
</dbReference>
<comment type="caution">
    <text evidence="1">The sequence shown here is derived from an EMBL/GenBank/DDBJ whole genome shotgun (WGS) entry which is preliminary data.</text>
</comment>
<evidence type="ECO:0000313" key="1">
    <source>
        <dbReference type="EMBL" id="CAB1425123.1"/>
    </source>
</evidence>
<gene>
    <name evidence="1" type="ORF">PLEPLA_LOCUS13053</name>
</gene>
<sequence>MAESRAARGNRGFSQPRSIFLVPDTPRDLFPLLIRLASRIFSPKQKKRQALGLINCLLQRATEEAGRPVFSHAAPLSRMVTTAAPCNPFLRLPVSHTDTRGDIRQSR</sequence>
<dbReference type="EMBL" id="CADEAL010000779">
    <property type="protein sequence ID" value="CAB1425123.1"/>
    <property type="molecule type" value="Genomic_DNA"/>
</dbReference>
<keyword evidence="2" id="KW-1185">Reference proteome</keyword>
<organism evidence="1 2">
    <name type="scientific">Pleuronectes platessa</name>
    <name type="common">European plaice</name>
    <dbReference type="NCBI Taxonomy" id="8262"/>
    <lineage>
        <taxon>Eukaryota</taxon>
        <taxon>Metazoa</taxon>
        <taxon>Chordata</taxon>
        <taxon>Craniata</taxon>
        <taxon>Vertebrata</taxon>
        <taxon>Euteleostomi</taxon>
        <taxon>Actinopterygii</taxon>
        <taxon>Neopterygii</taxon>
        <taxon>Teleostei</taxon>
        <taxon>Neoteleostei</taxon>
        <taxon>Acanthomorphata</taxon>
        <taxon>Carangaria</taxon>
        <taxon>Pleuronectiformes</taxon>
        <taxon>Pleuronectoidei</taxon>
        <taxon>Pleuronectidae</taxon>
        <taxon>Pleuronectes</taxon>
    </lineage>
</organism>
<dbReference type="AlphaFoldDB" id="A0A9N7U5F6"/>
<dbReference type="Pfam" id="PF15073">
    <property type="entry name" value="SPATA48"/>
    <property type="match status" value="1"/>
</dbReference>
<dbReference type="InterPro" id="IPR027867">
    <property type="entry name" value="SPATA48"/>
</dbReference>
<accession>A0A9N7U5F6</accession>
<reference evidence="1" key="1">
    <citation type="submission" date="2020-03" db="EMBL/GenBank/DDBJ databases">
        <authorList>
            <person name="Weist P."/>
        </authorList>
    </citation>
    <scope>NUCLEOTIDE SEQUENCE</scope>
</reference>
<name>A0A9N7U5F6_PLEPL</name>
<proteinExistence type="predicted"/>
<evidence type="ECO:0000313" key="2">
    <source>
        <dbReference type="Proteomes" id="UP001153269"/>
    </source>
</evidence>
<protein>
    <submittedName>
        <fullName evidence="1">Uncharacterized protein</fullName>
    </submittedName>
</protein>